<dbReference type="Gene3D" id="3.40.630.10">
    <property type="entry name" value="Zn peptidases"/>
    <property type="match status" value="1"/>
</dbReference>
<evidence type="ECO:0000313" key="7">
    <source>
        <dbReference type="EMBL" id="MEZ0164523.1"/>
    </source>
</evidence>
<dbReference type="Gene3D" id="3.30.70.360">
    <property type="match status" value="1"/>
</dbReference>
<comment type="caution">
    <text evidence="7">The sequence shown here is derived from an EMBL/GenBank/DDBJ whole genome shotgun (WGS) entry which is preliminary data.</text>
</comment>
<dbReference type="NCBIfam" id="NF006775">
    <property type="entry name" value="PRK09290.2-5"/>
    <property type="match status" value="1"/>
</dbReference>
<comment type="subunit">
    <text evidence="3">Homodimer.</text>
</comment>
<evidence type="ECO:0000256" key="6">
    <source>
        <dbReference type="ARBA" id="ARBA00023211"/>
    </source>
</evidence>
<dbReference type="Proteomes" id="UP001565927">
    <property type="component" value="Unassembled WGS sequence"/>
</dbReference>
<protein>
    <submittedName>
        <fullName evidence="7">Allantoate amidohydrolase</fullName>
    </submittedName>
</protein>
<dbReference type="InterPro" id="IPR010158">
    <property type="entry name" value="Amidase_Cbmase"/>
</dbReference>
<accession>A0ABV4H1F2</accession>
<comment type="similarity">
    <text evidence="2">Belongs to the peptidase M20 family.</text>
</comment>
<keyword evidence="5" id="KW-0378">Hydrolase</keyword>
<keyword evidence="4" id="KW-0479">Metal-binding</keyword>
<dbReference type="CDD" id="cd03884">
    <property type="entry name" value="M20_bAS"/>
    <property type="match status" value="1"/>
</dbReference>
<evidence type="ECO:0000256" key="1">
    <source>
        <dbReference type="ARBA" id="ARBA00001936"/>
    </source>
</evidence>
<evidence type="ECO:0000256" key="3">
    <source>
        <dbReference type="ARBA" id="ARBA00011738"/>
    </source>
</evidence>
<sequence length="418" mass="44391">MSPTAVTAIDAQRVLDRCDDLAAVSASPDGIERVHLSPEHARVNEIVATWMAHAGLRTRVDQAGNLWGRFEGREPGLPALVLGSHLDTVPDAGRYDGILGVLSAVEVARRLHDRAGELPFALEVVAFSDEEGTRFATALMGSSAVAGSWCEDWWERTDAAGTTVREAARAFGLDPARIAEAARRPEDLVGYLELHIEQGPHLEAADRALGVVTSIAGARRFTGRVVGQARHAGGTPYPRRRDALVGAGEVVLAVERLARERDGIATVGRLQAFPGGVNVVPGLVEFSLDVRDEHDADRDALVEEIRSAAERACTARGLGLELTEVHSARGVYCDEGLQRSVSAGIAATGDAEPLRLWSRAGHDAMALAAVTGVAMLFVRCEDGVSHAPDERVTLADVAVGLDAFEAAVLDVARAHRDG</sequence>
<dbReference type="InterPro" id="IPR036264">
    <property type="entry name" value="Bact_exopeptidase_dim_dom"/>
</dbReference>
<evidence type="ECO:0000256" key="4">
    <source>
        <dbReference type="ARBA" id="ARBA00022723"/>
    </source>
</evidence>
<dbReference type="PANTHER" id="PTHR32494:SF19">
    <property type="entry name" value="ALLANTOATE DEIMINASE-RELATED"/>
    <property type="match status" value="1"/>
</dbReference>
<dbReference type="EMBL" id="JBGFTU010000006">
    <property type="protein sequence ID" value="MEZ0164523.1"/>
    <property type="molecule type" value="Genomic_DNA"/>
</dbReference>
<dbReference type="SUPFAM" id="SSF53187">
    <property type="entry name" value="Zn-dependent exopeptidases"/>
    <property type="match status" value="1"/>
</dbReference>
<evidence type="ECO:0000313" key="8">
    <source>
        <dbReference type="Proteomes" id="UP001565927"/>
    </source>
</evidence>
<dbReference type="Pfam" id="PF01546">
    <property type="entry name" value="Peptidase_M20"/>
    <property type="match status" value="1"/>
</dbReference>
<dbReference type="NCBIfam" id="TIGR01879">
    <property type="entry name" value="hydantase"/>
    <property type="match status" value="1"/>
</dbReference>
<dbReference type="SUPFAM" id="SSF55031">
    <property type="entry name" value="Bacterial exopeptidase dimerisation domain"/>
    <property type="match status" value="1"/>
</dbReference>
<dbReference type="PIRSF" id="PIRSF001235">
    <property type="entry name" value="Amidase_carbamoylase"/>
    <property type="match status" value="1"/>
</dbReference>
<evidence type="ECO:0000256" key="5">
    <source>
        <dbReference type="ARBA" id="ARBA00022801"/>
    </source>
</evidence>
<comment type="cofactor">
    <cofactor evidence="1">
        <name>Mn(2+)</name>
        <dbReference type="ChEBI" id="CHEBI:29035"/>
    </cofactor>
</comment>
<proteinExistence type="inferred from homology"/>
<gene>
    <name evidence="7" type="ORF">AB2L27_07070</name>
</gene>
<keyword evidence="8" id="KW-1185">Reference proteome</keyword>
<evidence type="ECO:0000256" key="2">
    <source>
        <dbReference type="ARBA" id="ARBA00006153"/>
    </source>
</evidence>
<name>A0ABV4H1F2_9ACTN</name>
<keyword evidence="6" id="KW-0464">Manganese</keyword>
<reference evidence="7 8" key="1">
    <citation type="submission" date="2024-07" db="EMBL/GenBank/DDBJ databases">
        <authorList>
            <person name="Thanompreechachai J."/>
            <person name="Duangmal K."/>
        </authorList>
    </citation>
    <scope>NUCLEOTIDE SEQUENCE [LARGE SCALE GENOMIC DNA]</scope>
    <source>
        <strain evidence="7 8">LSe6-4</strain>
    </source>
</reference>
<organism evidence="7 8">
    <name type="scientific">Kineococcus halophytocola</name>
    <dbReference type="NCBI Taxonomy" id="3234027"/>
    <lineage>
        <taxon>Bacteria</taxon>
        <taxon>Bacillati</taxon>
        <taxon>Actinomycetota</taxon>
        <taxon>Actinomycetes</taxon>
        <taxon>Kineosporiales</taxon>
        <taxon>Kineosporiaceae</taxon>
        <taxon>Kineococcus</taxon>
    </lineage>
</organism>
<dbReference type="RefSeq" id="WP_370440761.1">
    <property type="nucleotide sequence ID" value="NZ_JBGFTU010000006.1"/>
</dbReference>
<dbReference type="InterPro" id="IPR002933">
    <property type="entry name" value="Peptidase_M20"/>
</dbReference>
<dbReference type="PANTHER" id="PTHR32494">
    <property type="entry name" value="ALLANTOATE DEIMINASE-RELATED"/>
    <property type="match status" value="1"/>
</dbReference>